<evidence type="ECO:0000313" key="2">
    <source>
        <dbReference type="EMBL" id="KAF0768636.1"/>
    </source>
</evidence>
<name>A0A6G0ZDX2_APHCR</name>
<comment type="caution">
    <text evidence="2">The sequence shown here is derived from an EMBL/GenBank/DDBJ whole genome shotgun (WGS) entry which is preliminary data.</text>
</comment>
<reference evidence="2 3" key="1">
    <citation type="submission" date="2019-08" db="EMBL/GenBank/DDBJ databases">
        <title>Whole genome of Aphis craccivora.</title>
        <authorList>
            <person name="Voronova N.V."/>
            <person name="Shulinski R.S."/>
            <person name="Bandarenka Y.V."/>
            <person name="Zhorov D.G."/>
            <person name="Warner D."/>
        </authorList>
    </citation>
    <scope>NUCLEOTIDE SEQUENCE [LARGE SCALE GENOMIC DNA]</scope>
    <source>
        <strain evidence="2">180601</strain>
        <tissue evidence="2">Whole Body</tissue>
    </source>
</reference>
<sequence>MGRLRFDRPQPERDEERSTQQREGRFLEVSCVHDNSNGTGLQSSINVSQLRRHPLRDYYYGVCACDPLAHRRRRVVSRMRIPLRRRPLGRGHASRRQWHHQPATHITGSWCATIIAYTWTDSCQDFTRCSRTPPLLLPPITARTCQCPGRKIAGEKKRVFARLFVSSSFRDLFLVFYDPHD</sequence>
<evidence type="ECO:0000256" key="1">
    <source>
        <dbReference type="SAM" id="MobiDB-lite"/>
    </source>
</evidence>
<accession>A0A6G0ZDX2</accession>
<evidence type="ECO:0000313" key="3">
    <source>
        <dbReference type="Proteomes" id="UP000478052"/>
    </source>
</evidence>
<feature type="region of interest" description="Disordered" evidence="1">
    <location>
        <begin position="1"/>
        <end position="22"/>
    </location>
</feature>
<keyword evidence="3" id="KW-1185">Reference proteome</keyword>
<dbReference type="AlphaFoldDB" id="A0A6G0ZDX2"/>
<dbReference type="EMBL" id="VUJU01000729">
    <property type="protein sequence ID" value="KAF0768636.1"/>
    <property type="molecule type" value="Genomic_DNA"/>
</dbReference>
<protein>
    <submittedName>
        <fullName evidence="2">Uncharacterized protein</fullName>
    </submittedName>
</protein>
<proteinExistence type="predicted"/>
<dbReference type="Proteomes" id="UP000478052">
    <property type="component" value="Unassembled WGS sequence"/>
</dbReference>
<gene>
    <name evidence="2" type="ORF">FWK35_00004860</name>
</gene>
<organism evidence="2 3">
    <name type="scientific">Aphis craccivora</name>
    <name type="common">Cowpea aphid</name>
    <dbReference type="NCBI Taxonomy" id="307492"/>
    <lineage>
        <taxon>Eukaryota</taxon>
        <taxon>Metazoa</taxon>
        <taxon>Ecdysozoa</taxon>
        <taxon>Arthropoda</taxon>
        <taxon>Hexapoda</taxon>
        <taxon>Insecta</taxon>
        <taxon>Pterygota</taxon>
        <taxon>Neoptera</taxon>
        <taxon>Paraneoptera</taxon>
        <taxon>Hemiptera</taxon>
        <taxon>Sternorrhyncha</taxon>
        <taxon>Aphidomorpha</taxon>
        <taxon>Aphidoidea</taxon>
        <taxon>Aphididae</taxon>
        <taxon>Aphidini</taxon>
        <taxon>Aphis</taxon>
        <taxon>Aphis</taxon>
    </lineage>
</organism>